<evidence type="ECO:0000256" key="5">
    <source>
        <dbReference type="ARBA" id="ARBA00022741"/>
    </source>
</evidence>
<dbReference type="RefSeq" id="WP_377852630.1">
    <property type="nucleotide sequence ID" value="NZ_JBHLZU010000011.1"/>
</dbReference>
<evidence type="ECO:0000256" key="11">
    <source>
        <dbReference type="SAM" id="Phobius"/>
    </source>
</evidence>
<evidence type="ECO:0000313" key="13">
    <source>
        <dbReference type="Proteomes" id="UP001589693"/>
    </source>
</evidence>
<dbReference type="InterPro" id="IPR044857">
    <property type="entry name" value="T7SS_EccB_R1"/>
</dbReference>
<keyword evidence="9 11" id="KW-0472">Membrane</keyword>
<comment type="subcellular location">
    <subcellularLocation>
        <location evidence="1">Cell membrane</location>
        <topology evidence="1">Single-pass membrane protein</topology>
    </subcellularLocation>
</comment>
<proteinExistence type="inferred from homology"/>
<evidence type="ECO:0000256" key="4">
    <source>
        <dbReference type="ARBA" id="ARBA00022692"/>
    </source>
</evidence>
<sequence length="512" mass="55004">MPSTPTTKSQVQAYRFVVRRMESALVRKDSVMVHEPARTQMRATAAGAVVAVAVILGFLVYGLIKPKGTLPDNGIVISEQTGAVFVATSNPRQLIPVANMASARLLLMSTGNGGTGEPSRVDESKLTDVPRGAFTGIPGAPELLPDKDLRVSPEWAVCDELRRRPELPDPDERPELSTTVLAGTPAPGKRLGRGDGLLLAAPNGQTYLVFASDDDKGMPGTATVRAKVDLGNAAVREVFRLNGQKPRKVSSGLLNAIPEVAELRAPEIPNRGEAPDYTFANHRVGTVVRLQRANREMDFYVLLKDGRQQISEAVAELIRSATPTASNWVELNNPAELIRIREAANRLPVKDFPRVAPTVLSIEKAPTTCLSWSPEDGRQNSAVTVGDGLGPTVRPVQLAQADGNGDALDGFYLPPGRGAVVRATISEHDFDSGPIQLVSDRGVKFGIPDVRTAEGLGLALPFSPAPESILRLLPEGPRLDQREARRVFDAVPLDDSKILRRKDPREGQQAGG</sequence>
<dbReference type="PANTHER" id="PTHR40765:SF2">
    <property type="entry name" value="ESX-2 SECRETION SYSTEM ATPASE ECCB2"/>
    <property type="match status" value="1"/>
</dbReference>
<feature type="region of interest" description="Disordered" evidence="10">
    <location>
        <begin position="164"/>
        <end position="189"/>
    </location>
</feature>
<dbReference type="InterPro" id="IPR042485">
    <property type="entry name" value="T7SS_EccB_R3"/>
</dbReference>
<keyword evidence="7" id="KW-0067">ATP-binding</keyword>
<evidence type="ECO:0000256" key="6">
    <source>
        <dbReference type="ARBA" id="ARBA00022801"/>
    </source>
</evidence>
<comment type="similarity">
    <text evidence="2">Belongs to the EccB family.</text>
</comment>
<evidence type="ECO:0000256" key="7">
    <source>
        <dbReference type="ARBA" id="ARBA00022840"/>
    </source>
</evidence>
<keyword evidence="6" id="KW-0378">Hydrolase</keyword>
<dbReference type="Gene3D" id="3.30.2390.20">
    <property type="entry name" value="Type VII secretion system EccB, repeat 1 domain"/>
    <property type="match status" value="1"/>
</dbReference>
<feature type="compositionally biased region" description="Basic and acidic residues" evidence="10">
    <location>
        <begin position="164"/>
        <end position="175"/>
    </location>
</feature>
<dbReference type="PANTHER" id="PTHR40765">
    <property type="entry name" value="ESX-2 SECRETION SYSTEM ATPASE ECCB2"/>
    <property type="match status" value="1"/>
</dbReference>
<feature type="transmembrane region" description="Helical" evidence="11">
    <location>
        <begin position="43"/>
        <end position="64"/>
    </location>
</feature>
<dbReference type="Proteomes" id="UP001589693">
    <property type="component" value="Unassembled WGS sequence"/>
</dbReference>
<accession>A0ABV5ZWT7</accession>
<keyword evidence="13" id="KW-1185">Reference proteome</keyword>
<keyword evidence="8 11" id="KW-1133">Transmembrane helix</keyword>
<dbReference type="Gene3D" id="2.40.50.910">
    <property type="entry name" value="Type VII secretion system EccB, repeat 3 domain"/>
    <property type="match status" value="1"/>
</dbReference>
<organism evidence="12 13">
    <name type="scientific">Allokutzneria oryzae</name>
    <dbReference type="NCBI Taxonomy" id="1378989"/>
    <lineage>
        <taxon>Bacteria</taxon>
        <taxon>Bacillati</taxon>
        <taxon>Actinomycetota</taxon>
        <taxon>Actinomycetes</taxon>
        <taxon>Pseudonocardiales</taxon>
        <taxon>Pseudonocardiaceae</taxon>
        <taxon>Allokutzneria</taxon>
    </lineage>
</organism>
<gene>
    <name evidence="12" type="primary">eccB</name>
    <name evidence="12" type="ORF">ACFFQA_15540</name>
</gene>
<dbReference type="EMBL" id="JBHLZU010000011">
    <property type="protein sequence ID" value="MFB9905347.1"/>
    <property type="molecule type" value="Genomic_DNA"/>
</dbReference>
<keyword evidence="5" id="KW-0547">Nucleotide-binding</keyword>
<reference evidence="12 13" key="1">
    <citation type="submission" date="2024-09" db="EMBL/GenBank/DDBJ databases">
        <authorList>
            <person name="Sun Q."/>
            <person name="Mori K."/>
        </authorList>
    </citation>
    <scope>NUCLEOTIDE SEQUENCE [LARGE SCALE GENOMIC DNA]</scope>
    <source>
        <strain evidence="12 13">TBRC 7907</strain>
    </source>
</reference>
<keyword evidence="4 11" id="KW-0812">Transmembrane</keyword>
<evidence type="ECO:0000256" key="10">
    <source>
        <dbReference type="SAM" id="MobiDB-lite"/>
    </source>
</evidence>
<evidence type="ECO:0000256" key="1">
    <source>
        <dbReference type="ARBA" id="ARBA00004162"/>
    </source>
</evidence>
<evidence type="ECO:0000256" key="3">
    <source>
        <dbReference type="ARBA" id="ARBA00022475"/>
    </source>
</evidence>
<keyword evidence="3" id="KW-1003">Cell membrane</keyword>
<dbReference type="Pfam" id="PF05108">
    <property type="entry name" value="T7SS_ESX1_EccB"/>
    <property type="match status" value="1"/>
</dbReference>
<protein>
    <submittedName>
        <fullName evidence="12">Type VII secretion protein EccB</fullName>
    </submittedName>
</protein>
<dbReference type="InterPro" id="IPR007795">
    <property type="entry name" value="T7SS_EccB"/>
</dbReference>
<dbReference type="NCBIfam" id="TIGR03919">
    <property type="entry name" value="T7SS_EccB"/>
    <property type="match status" value="1"/>
</dbReference>
<evidence type="ECO:0000256" key="9">
    <source>
        <dbReference type="ARBA" id="ARBA00023136"/>
    </source>
</evidence>
<name>A0ABV5ZWT7_9PSEU</name>
<evidence type="ECO:0000256" key="2">
    <source>
        <dbReference type="ARBA" id="ARBA00008149"/>
    </source>
</evidence>
<evidence type="ECO:0000313" key="12">
    <source>
        <dbReference type="EMBL" id="MFB9905347.1"/>
    </source>
</evidence>
<comment type="caution">
    <text evidence="12">The sequence shown here is derived from an EMBL/GenBank/DDBJ whole genome shotgun (WGS) entry which is preliminary data.</text>
</comment>
<evidence type="ECO:0000256" key="8">
    <source>
        <dbReference type="ARBA" id="ARBA00022989"/>
    </source>
</evidence>